<name>A0A383AJB2_9ZZZZ</name>
<evidence type="ECO:0000313" key="1">
    <source>
        <dbReference type="EMBL" id="SVE07649.1"/>
    </source>
</evidence>
<dbReference type="AlphaFoldDB" id="A0A383AJB2"/>
<reference evidence="1" key="1">
    <citation type="submission" date="2018-05" db="EMBL/GenBank/DDBJ databases">
        <authorList>
            <person name="Lanie J.A."/>
            <person name="Ng W.-L."/>
            <person name="Kazmierczak K.M."/>
            <person name="Andrzejewski T.M."/>
            <person name="Davidsen T.M."/>
            <person name="Wayne K.J."/>
            <person name="Tettelin H."/>
            <person name="Glass J.I."/>
            <person name="Rusch D."/>
            <person name="Podicherti R."/>
            <person name="Tsui H.-C.T."/>
            <person name="Winkler M.E."/>
        </authorList>
    </citation>
    <scope>NUCLEOTIDE SEQUENCE</scope>
</reference>
<gene>
    <name evidence="1" type="ORF">METZ01_LOCUS460503</name>
</gene>
<sequence>MTLHAKNIVMMTDAQGEEVEILVQRLVEQGTLRIDVAEVELAKLRNKGL</sequence>
<accession>A0A383AJB2</accession>
<dbReference type="EMBL" id="UINC01192483">
    <property type="protein sequence ID" value="SVE07649.1"/>
    <property type="molecule type" value="Genomic_DNA"/>
</dbReference>
<dbReference type="Gene3D" id="1.10.8.660">
    <property type="match status" value="1"/>
</dbReference>
<organism evidence="1">
    <name type="scientific">marine metagenome</name>
    <dbReference type="NCBI Taxonomy" id="408172"/>
    <lineage>
        <taxon>unclassified sequences</taxon>
        <taxon>metagenomes</taxon>
        <taxon>ecological metagenomes</taxon>
    </lineage>
</organism>
<proteinExistence type="predicted"/>
<protein>
    <submittedName>
        <fullName evidence="1">Uncharacterized protein</fullName>
    </submittedName>
</protein>